<proteinExistence type="predicted"/>
<feature type="transmembrane region" description="Helical" evidence="6">
    <location>
        <begin position="153"/>
        <end position="175"/>
    </location>
</feature>
<keyword evidence="2" id="KW-1003">Cell membrane</keyword>
<keyword evidence="4 6" id="KW-1133">Transmembrane helix</keyword>
<feature type="transmembrane region" description="Helical" evidence="6">
    <location>
        <begin position="353"/>
        <end position="377"/>
    </location>
</feature>
<dbReference type="EMBL" id="JAETXL010000001">
    <property type="protein sequence ID" value="MBL6274591.1"/>
    <property type="molecule type" value="Genomic_DNA"/>
</dbReference>
<feature type="transmembrane region" description="Helical" evidence="6">
    <location>
        <begin position="318"/>
        <end position="341"/>
    </location>
</feature>
<evidence type="ECO:0000256" key="6">
    <source>
        <dbReference type="SAM" id="Phobius"/>
    </source>
</evidence>
<dbReference type="InterPro" id="IPR036259">
    <property type="entry name" value="MFS_trans_sf"/>
</dbReference>
<dbReference type="CDD" id="cd06173">
    <property type="entry name" value="MFS_MefA_like"/>
    <property type="match status" value="1"/>
</dbReference>
<comment type="subcellular location">
    <subcellularLocation>
        <location evidence="1">Cell membrane</location>
        <topology evidence="1">Multi-pass membrane protein</topology>
    </subcellularLocation>
</comment>
<evidence type="ECO:0000256" key="3">
    <source>
        <dbReference type="ARBA" id="ARBA00022692"/>
    </source>
</evidence>
<dbReference type="Proteomes" id="UP000661193">
    <property type="component" value="Unassembled WGS sequence"/>
</dbReference>
<evidence type="ECO:0000256" key="1">
    <source>
        <dbReference type="ARBA" id="ARBA00004651"/>
    </source>
</evidence>
<protein>
    <submittedName>
        <fullName evidence="7">MFS transporter</fullName>
    </submittedName>
</protein>
<feature type="transmembrane region" description="Helical" evidence="6">
    <location>
        <begin position="230"/>
        <end position="247"/>
    </location>
</feature>
<dbReference type="PANTHER" id="PTHR23513:SF6">
    <property type="entry name" value="MAJOR FACILITATOR SUPERFAMILY ASSOCIATED DOMAIN-CONTAINING PROTEIN"/>
    <property type="match status" value="1"/>
</dbReference>
<evidence type="ECO:0000256" key="5">
    <source>
        <dbReference type="ARBA" id="ARBA00023136"/>
    </source>
</evidence>
<sequence>MGTPAFVRSSPYWPVVRHRILRRLLPGFALSYLGEGMALLAVSWLAIQLAPRANAGVWVAAAVAAYTLPGALGTVLFARLLSGRSGAQLAAWDAVLRAVMLGAIPVVHLAGALDIRWFTLLLGCSALLRSWGSAGRFTLIAELLPVEHRLAGNALIGLFSEASTLIGPALAALLIAAAGPVLVIAVAAGTYAVLAVSYLIAVPRTARAPIEQRQASSLAGFAAIWRDRPLLGLSTLTFGFFFLYGPVQVALPIHVAESLGNSAGTLAAFWTAFGAGALIGGFAAGYLRRWRLWPTIIAIVVGWGAALLPLGLGAPTGVALVAIAIGGLIWAPYPAATMALLQRSTDGAGRAPVLAAYAAIATLSVPLGTITAGPLITGIGAEFTILAAAVLTVAFGVIAAAIAIWRAVKGRAVQDPAVQDRADLAGRQLDPELLP</sequence>
<keyword evidence="3 6" id="KW-0812">Transmembrane</keyword>
<dbReference type="Pfam" id="PF07690">
    <property type="entry name" value="MFS_1"/>
    <property type="match status" value="1"/>
</dbReference>
<feature type="transmembrane region" description="Helical" evidence="6">
    <location>
        <begin position="55"/>
        <end position="77"/>
    </location>
</feature>
<dbReference type="SUPFAM" id="SSF103473">
    <property type="entry name" value="MFS general substrate transporter"/>
    <property type="match status" value="1"/>
</dbReference>
<name>A0ABS1UE24_9ACTN</name>
<feature type="transmembrane region" description="Helical" evidence="6">
    <location>
        <begin position="292"/>
        <end position="312"/>
    </location>
</feature>
<reference evidence="7 8" key="1">
    <citation type="submission" date="2021-01" db="EMBL/GenBank/DDBJ databases">
        <title>Genome sequencing of Micromonospora fiedleri MG-37.</title>
        <authorList>
            <person name="Moreland P.E.J."/>
            <person name="Stach J.E.M."/>
        </authorList>
    </citation>
    <scope>NUCLEOTIDE SEQUENCE [LARGE SCALE GENOMIC DNA]</scope>
    <source>
        <strain evidence="7 8">MG-37</strain>
    </source>
</reference>
<gene>
    <name evidence="7" type="ORF">JMF97_00255</name>
</gene>
<organism evidence="7 8">
    <name type="scientific">Micromonospora fiedleri</name>
    <dbReference type="NCBI Taxonomy" id="1157498"/>
    <lineage>
        <taxon>Bacteria</taxon>
        <taxon>Bacillati</taxon>
        <taxon>Actinomycetota</taxon>
        <taxon>Actinomycetes</taxon>
        <taxon>Micromonosporales</taxon>
        <taxon>Micromonosporaceae</taxon>
        <taxon>Micromonospora</taxon>
    </lineage>
</organism>
<evidence type="ECO:0000256" key="4">
    <source>
        <dbReference type="ARBA" id="ARBA00022989"/>
    </source>
</evidence>
<feature type="transmembrane region" description="Helical" evidence="6">
    <location>
        <begin position="267"/>
        <end position="287"/>
    </location>
</feature>
<accession>A0ABS1UE24</accession>
<keyword evidence="8" id="KW-1185">Reference proteome</keyword>
<dbReference type="Gene3D" id="1.20.1250.20">
    <property type="entry name" value="MFS general substrate transporter like domains"/>
    <property type="match status" value="1"/>
</dbReference>
<evidence type="ECO:0000256" key="2">
    <source>
        <dbReference type="ARBA" id="ARBA00022475"/>
    </source>
</evidence>
<keyword evidence="5 6" id="KW-0472">Membrane</keyword>
<feature type="transmembrane region" description="Helical" evidence="6">
    <location>
        <begin position="181"/>
        <end position="201"/>
    </location>
</feature>
<feature type="transmembrane region" description="Helical" evidence="6">
    <location>
        <begin position="27"/>
        <end position="49"/>
    </location>
</feature>
<evidence type="ECO:0000313" key="7">
    <source>
        <dbReference type="EMBL" id="MBL6274591.1"/>
    </source>
</evidence>
<evidence type="ECO:0000313" key="8">
    <source>
        <dbReference type="Proteomes" id="UP000661193"/>
    </source>
</evidence>
<dbReference type="PANTHER" id="PTHR23513">
    <property type="entry name" value="INTEGRAL MEMBRANE EFFLUX PROTEIN-RELATED"/>
    <property type="match status" value="1"/>
</dbReference>
<dbReference type="InterPro" id="IPR011701">
    <property type="entry name" value="MFS"/>
</dbReference>
<comment type="caution">
    <text evidence="7">The sequence shown here is derived from an EMBL/GenBank/DDBJ whole genome shotgun (WGS) entry which is preliminary data.</text>
</comment>
<feature type="transmembrane region" description="Helical" evidence="6">
    <location>
        <begin position="383"/>
        <end position="405"/>
    </location>
</feature>